<dbReference type="InterPro" id="IPR041698">
    <property type="entry name" value="Methyltransf_25"/>
</dbReference>
<organism evidence="2 3">
    <name type="scientific">Fibroporia radiculosa</name>
    <dbReference type="NCBI Taxonomy" id="599839"/>
    <lineage>
        <taxon>Eukaryota</taxon>
        <taxon>Fungi</taxon>
        <taxon>Dikarya</taxon>
        <taxon>Basidiomycota</taxon>
        <taxon>Agaricomycotina</taxon>
        <taxon>Agaricomycetes</taxon>
        <taxon>Polyporales</taxon>
        <taxon>Fibroporiaceae</taxon>
        <taxon>Fibroporia</taxon>
    </lineage>
</organism>
<dbReference type="Pfam" id="PF13649">
    <property type="entry name" value="Methyltransf_25"/>
    <property type="match status" value="1"/>
</dbReference>
<evidence type="ECO:0000259" key="1">
    <source>
        <dbReference type="Pfam" id="PF13649"/>
    </source>
</evidence>
<dbReference type="GeneID" id="24096256"/>
<evidence type="ECO:0000313" key="3">
    <source>
        <dbReference type="Proteomes" id="UP000006352"/>
    </source>
</evidence>
<reference evidence="2 3" key="1">
    <citation type="journal article" date="2012" name="Appl. Environ. Microbiol.">
        <title>Short-read sequencing for genomic analysis of the brown rot fungus Fibroporia radiculosa.</title>
        <authorList>
            <person name="Tang J.D."/>
            <person name="Perkins A.D."/>
            <person name="Sonstegard T.S."/>
            <person name="Schroeder S.G."/>
            <person name="Burgess S.C."/>
            <person name="Diehl S.V."/>
        </authorList>
    </citation>
    <scope>NUCLEOTIDE SEQUENCE [LARGE SCALE GENOMIC DNA]</scope>
    <source>
        <strain evidence="2 3">TFFH 294</strain>
    </source>
</reference>
<proteinExistence type="predicted"/>
<keyword evidence="3" id="KW-1185">Reference proteome</keyword>
<dbReference type="Gene3D" id="3.40.50.150">
    <property type="entry name" value="Vaccinia Virus protein VP39"/>
    <property type="match status" value="1"/>
</dbReference>
<dbReference type="AlphaFoldDB" id="J4GNG4"/>
<dbReference type="SUPFAM" id="SSF53335">
    <property type="entry name" value="S-adenosyl-L-methionine-dependent methyltransferases"/>
    <property type="match status" value="1"/>
</dbReference>
<gene>
    <name evidence="2" type="ORF">FIBRA_03395</name>
</gene>
<protein>
    <recommendedName>
        <fullName evidence="1">Methyltransferase domain-containing protein</fullName>
    </recommendedName>
</protein>
<accession>J4GNG4</accession>
<dbReference type="Proteomes" id="UP000006352">
    <property type="component" value="Unassembled WGS sequence"/>
</dbReference>
<dbReference type="RefSeq" id="XP_012180628.1">
    <property type="nucleotide sequence ID" value="XM_012325238.1"/>
</dbReference>
<evidence type="ECO:0000313" key="2">
    <source>
        <dbReference type="EMBL" id="CCM01345.1"/>
    </source>
</evidence>
<dbReference type="InterPro" id="IPR029063">
    <property type="entry name" value="SAM-dependent_MTases_sf"/>
</dbReference>
<feature type="domain" description="Methyltransferase" evidence="1">
    <location>
        <begin position="73"/>
        <end position="172"/>
    </location>
</feature>
<dbReference type="OrthoDB" id="184880at2759"/>
<dbReference type="HOGENOM" id="CLU_010595_9_3_1"/>
<name>J4GNG4_9APHY</name>
<sequence length="305" mass="33569">MESTTVISAAPGDAMDRIKHVERQYQAFPGSQYVLPSDAQEAERLSRQHRLWLNIFGNRLIFPDISFRGDECILESGTANGTWLLDVISRDIVPRSVAFEGIDIEPRIFPVDNALVAARGNVRFSVNTITKLPLEWENKFTLINQRLLIAALRAEEWKLAVGEMYRVLVPGGWVQLGEVGRWEAGPVTAKATSLIHALFAAKGMVADCAVQIPDMLRGAGFATIHIEEKVVPISSRVGEEAGEMGKNLIDVMRGMKTPILNAGGFGIVKSEAEMDALLDAAIEELDRMPSANIRWSVFCGQKPVV</sequence>
<dbReference type="EMBL" id="HE797028">
    <property type="protein sequence ID" value="CCM01345.1"/>
    <property type="molecule type" value="Genomic_DNA"/>
</dbReference>
<dbReference type="STRING" id="599839.J4GNG4"/>
<dbReference type="InParanoid" id="J4GNG4"/>